<gene>
    <name evidence="2" type="ORF">J4Q44_G00317350</name>
</gene>
<evidence type="ECO:0000313" key="2">
    <source>
        <dbReference type="EMBL" id="KAK6297152.1"/>
    </source>
</evidence>
<dbReference type="Proteomes" id="UP001356427">
    <property type="component" value="Unassembled WGS sequence"/>
</dbReference>
<evidence type="ECO:0000313" key="3">
    <source>
        <dbReference type="Proteomes" id="UP001356427"/>
    </source>
</evidence>
<protein>
    <submittedName>
        <fullName evidence="2">Uncharacterized protein</fullName>
    </submittedName>
</protein>
<feature type="region of interest" description="Disordered" evidence="1">
    <location>
        <begin position="49"/>
        <end position="68"/>
    </location>
</feature>
<reference evidence="2 3" key="1">
    <citation type="submission" date="2021-04" db="EMBL/GenBank/DDBJ databases">
        <authorList>
            <person name="De Guttry C."/>
            <person name="Zahm M."/>
            <person name="Klopp C."/>
            <person name="Cabau C."/>
            <person name="Louis A."/>
            <person name="Berthelot C."/>
            <person name="Parey E."/>
            <person name="Roest Crollius H."/>
            <person name="Montfort J."/>
            <person name="Robinson-Rechavi M."/>
            <person name="Bucao C."/>
            <person name="Bouchez O."/>
            <person name="Gislard M."/>
            <person name="Lluch J."/>
            <person name="Milhes M."/>
            <person name="Lampietro C."/>
            <person name="Lopez Roques C."/>
            <person name="Donnadieu C."/>
            <person name="Braasch I."/>
            <person name="Desvignes T."/>
            <person name="Postlethwait J."/>
            <person name="Bobe J."/>
            <person name="Wedekind C."/>
            <person name="Guiguen Y."/>
        </authorList>
    </citation>
    <scope>NUCLEOTIDE SEQUENCE [LARGE SCALE GENOMIC DNA]</scope>
    <source>
        <strain evidence="2">Cs_M1</strain>
        <tissue evidence="2">Blood</tissue>
    </source>
</reference>
<sequence length="68" mass="7231">MECCLVNVQKAEVVSQALFPFPLKTGTSGCWGLGRSYFSGIFWCHEHRTSGPKGGAGVTDPDAQGEAL</sequence>
<keyword evidence="3" id="KW-1185">Reference proteome</keyword>
<organism evidence="2 3">
    <name type="scientific">Coregonus suidteri</name>
    <dbReference type="NCBI Taxonomy" id="861788"/>
    <lineage>
        <taxon>Eukaryota</taxon>
        <taxon>Metazoa</taxon>
        <taxon>Chordata</taxon>
        <taxon>Craniata</taxon>
        <taxon>Vertebrata</taxon>
        <taxon>Euteleostomi</taxon>
        <taxon>Actinopterygii</taxon>
        <taxon>Neopterygii</taxon>
        <taxon>Teleostei</taxon>
        <taxon>Protacanthopterygii</taxon>
        <taxon>Salmoniformes</taxon>
        <taxon>Salmonidae</taxon>
        <taxon>Coregoninae</taxon>
        <taxon>Coregonus</taxon>
    </lineage>
</organism>
<accession>A0AAN8KQZ1</accession>
<evidence type="ECO:0000256" key="1">
    <source>
        <dbReference type="SAM" id="MobiDB-lite"/>
    </source>
</evidence>
<dbReference type="EMBL" id="JAGTTL010000031">
    <property type="protein sequence ID" value="KAK6297152.1"/>
    <property type="molecule type" value="Genomic_DNA"/>
</dbReference>
<proteinExistence type="predicted"/>
<dbReference type="AlphaFoldDB" id="A0AAN8KQZ1"/>
<name>A0AAN8KQZ1_9TELE</name>
<comment type="caution">
    <text evidence="2">The sequence shown here is derived from an EMBL/GenBank/DDBJ whole genome shotgun (WGS) entry which is preliminary data.</text>
</comment>